<dbReference type="eggNOG" id="ENOG502R7DX">
    <property type="taxonomic scope" value="Eukaryota"/>
</dbReference>
<accession>K3YEU9</accession>
<reference evidence="5" key="1">
    <citation type="journal article" date="2012" name="Nat. Biotechnol.">
        <title>Reference genome sequence of the model plant Setaria.</title>
        <authorList>
            <person name="Bennetzen J.L."/>
            <person name="Schmutz J."/>
            <person name="Wang H."/>
            <person name="Percifield R."/>
            <person name="Hawkins J."/>
            <person name="Pontaroli A.C."/>
            <person name="Estep M."/>
            <person name="Feng L."/>
            <person name="Vaughn J.N."/>
            <person name="Grimwood J."/>
            <person name="Jenkins J."/>
            <person name="Barry K."/>
            <person name="Lindquist E."/>
            <person name="Hellsten U."/>
            <person name="Deshpande S."/>
            <person name="Wang X."/>
            <person name="Wu X."/>
            <person name="Mitros T."/>
            <person name="Triplett J."/>
            <person name="Yang X."/>
            <person name="Ye C.Y."/>
            <person name="Mauro-Herrera M."/>
            <person name="Wang L."/>
            <person name="Li P."/>
            <person name="Sharma M."/>
            <person name="Sharma R."/>
            <person name="Ronald P.C."/>
            <person name="Panaud O."/>
            <person name="Kellogg E.A."/>
            <person name="Brutnell T.P."/>
            <person name="Doust A.N."/>
            <person name="Tuskan G.A."/>
            <person name="Rokhsar D."/>
            <person name="Devos K.M."/>
        </authorList>
    </citation>
    <scope>NUCLEOTIDE SEQUENCE [LARGE SCALE GENOMIC DNA]</scope>
    <source>
        <strain evidence="5">cv. Yugu1</strain>
    </source>
</reference>
<evidence type="ECO:0000313" key="4">
    <source>
        <dbReference type="EnsemblPlants" id="KQK98318"/>
    </source>
</evidence>
<feature type="compositionally biased region" description="Low complexity" evidence="3">
    <location>
        <begin position="54"/>
        <end position="69"/>
    </location>
</feature>
<dbReference type="OMA" id="SKTWVLG"/>
<evidence type="ECO:0000256" key="3">
    <source>
        <dbReference type="SAM" id="MobiDB-lite"/>
    </source>
</evidence>
<dbReference type="PANTHER" id="PTHR33124">
    <property type="entry name" value="TRANSCRIPTION FACTOR IBH1-LIKE 1"/>
    <property type="match status" value="1"/>
</dbReference>
<proteinExistence type="predicted"/>
<sequence>MERRRHSRYLSPPAQAIALWMALGTSPPSAGDGAYSSKLLDTLRLVVRSGGGASSSSSGGREVAARGQSRWSRAILARQRRRRRRSRPGTSLLVSKTRALGRLVLGCRRLSLLPALLAEVSDDYIAALQMQVRAMNRLTQGIEEVGGGVIIHIFKN</sequence>
<evidence type="ECO:0000313" key="5">
    <source>
        <dbReference type="Proteomes" id="UP000004995"/>
    </source>
</evidence>
<keyword evidence="2" id="KW-0804">Transcription</keyword>
<dbReference type="PANTHER" id="PTHR33124:SF12">
    <property type="entry name" value="TRANSCRIPTION FACTOR BHLH148"/>
    <property type="match status" value="1"/>
</dbReference>
<feature type="region of interest" description="Disordered" evidence="3">
    <location>
        <begin position="50"/>
        <end position="69"/>
    </location>
</feature>
<evidence type="ECO:0000256" key="1">
    <source>
        <dbReference type="ARBA" id="ARBA00023015"/>
    </source>
</evidence>
<organism evidence="4 5">
    <name type="scientific">Setaria italica</name>
    <name type="common">Foxtail millet</name>
    <name type="synonym">Panicum italicum</name>
    <dbReference type="NCBI Taxonomy" id="4555"/>
    <lineage>
        <taxon>Eukaryota</taxon>
        <taxon>Viridiplantae</taxon>
        <taxon>Streptophyta</taxon>
        <taxon>Embryophyta</taxon>
        <taxon>Tracheophyta</taxon>
        <taxon>Spermatophyta</taxon>
        <taxon>Magnoliopsida</taxon>
        <taxon>Liliopsida</taxon>
        <taxon>Poales</taxon>
        <taxon>Poaceae</taxon>
        <taxon>PACMAD clade</taxon>
        <taxon>Panicoideae</taxon>
        <taxon>Panicodae</taxon>
        <taxon>Paniceae</taxon>
        <taxon>Cenchrinae</taxon>
        <taxon>Setaria</taxon>
    </lineage>
</organism>
<protein>
    <submittedName>
        <fullName evidence="4">Uncharacterized protein</fullName>
    </submittedName>
</protein>
<name>K3YEU9_SETIT</name>
<dbReference type="GO" id="GO:0006355">
    <property type="term" value="P:regulation of DNA-templated transcription"/>
    <property type="evidence" value="ECO:0007669"/>
    <property type="project" value="InterPro"/>
</dbReference>
<dbReference type="EnsemblPlants" id="KQK98318">
    <property type="protein sequence ID" value="KQK98318"/>
    <property type="gene ID" value="SETIT_012766mg"/>
</dbReference>
<dbReference type="FunCoup" id="K3YEU9">
    <property type="interactions" value="1253"/>
</dbReference>
<reference evidence="4" key="2">
    <citation type="submission" date="2018-08" db="UniProtKB">
        <authorList>
            <consortium name="EnsemblPlants"/>
        </authorList>
    </citation>
    <scope>IDENTIFICATION</scope>
    <source>
        <strain evidence="4">Yugu1</strain>
    </source>
</reference>
<keyword evidence="1" id="KW-0805">Transcription regulation</keyword>
<evidence type="ECO:0000256" key="2">
    <source>
        <dbReference type="ARBA" id="ARBA00023163"/>
    </source>
</evidence>
<dbReference type="InParanoid" id="K3YEU9"/>
<dbReference type="Gramene" id="KQK98318">
    <property type="protein sequence ID" value="KQK98318"/>
    <property type="gene ID" value="SETIT_012766mg"/>
</dbReference>
<dbReference type="AlphaFoldDB" id="K3YEU9"/>
<dbReference type="STRING" id="4555.K3YEU9"/>
<dbReference type="Proteomes" id="UP000004995">
    <property type="component" value="Unassembled WGS sequence"/>
</dbReference>
<dbReference type="InterPro" id="IPR044660">
    <property type="entry name" value="IBH1-like"/>
</dbReference>
<keyword evidence="5" id="KW-1185">Reference proteome</keyword>
<dbReference type="HOGENOM" id="CLU_090794_1_0_1"/>
<dbReference type="EMBL" id="AGNK02004454">
    <property type="status" value="NOT_ANNOTATED_CDS"/>
    <property type="molecule type" value="Genomic_DNA"/>
</dbReference>